<evidence type="ECO:0000313" key="2">
    <source>
        <dbReference type="EMBL" id="RID88294.1"/>
    </source>
</evidence>
<dbReference type="PANTHER" id="PTHR39177:SF1">
    <property type="entry name" value="ABC TRANSPORTER PERMEASE YTRC-RELATED"/>
    <property type="match status" value="1"/>
</dbReference>
<name>A0A398BFC5_9BACI</name>
<protein>
    <submittedName>
        <fullName evidence="2">ABC transporter permease</fullName>
    </submittedName>
</protein>
<evidence type="ECO:0000313" key="3">
    <source>
        <dbReference type="Proteomes" id="UP000265816"/>
    </source>
</evidence>
<dbReference type="Proteomes" id="UP000265816">
    <property type="component" value="Unassembled WGS sequence"/>
</dbReference>
<feature type="transmembrane region" description="Helical" evidence="1">
    <location>
        <begin position="304"/>
        <end position="322"/>
    </location>
</feature>
<keyword evidence="1" id="KW-1133">Transmembrane helix</keyword>
<organism evidence="2 3">
    <name type="scientific">Mesobacillus zeae</name>
    <dbReference type="NCBI Taxonomy" id="1917180"/>
    <lineage>
        <taxon>Bacteria</taxon>
        <taxon>Bacillati</taxon>
        <taxon>Bacillota</taxon>
        <taxon>Bacilli</taxon>
        <taxon>Bacillales</taxon>
        <taxon>Bacillaceae</taxon>
        <taxon>Mesobacillus</taxon>
    </lineage>
</organism>
<keyword evidence="3" id="KW-1185">Reference proteome</keyword>
<reference evidence="2 3" key="1">
    <citation type="submission" date="2018-08" db="EMBL/GenBank/DDBJ databases">
        <title>Bacillus jemisoniae sp. nov., Bacillus chryseoplanitiae sp. nov., Bacillus resnikiae sp. nov., and Bacillus frankliniae sp. nov., isolated from Viking spacecraft and associated surfaces.</title>
        <authorList>
            <person name="Seuylemezian A."/>
            <person name="Vaishampayan P."/>
        </authorList>
    </citation>
    <scope>NUCLEOTIDE SEQUENCE [LARGE SCALE GENOMIC DNA]</scope>
    <source>
        <strain evidence="2 3">JJ-247</strain>
    </source>
</reference>
<comment type="caution">
    <text evidence="2">The sequence shown here is derived from an EMBL/GenBank/DDBJ whole genome shotgun (WGS) entry which is preliminary data.</text>
</comment>
<feature type="transmembrane region" description="Helical" evidence="1">
    <location>
        <begin position="237"/>
        <end position="255"/>
    </location>
</feature>
<feature type="transmembrane region" description="Helical" evidence="1">
    <location>
        <begin position="21"/>
        <end position="39"/>
    </location>
</feature>
<feature type="transmembrane region" description="Helical" evidence="1">
    <location>
        <begin position="145"/>
        <end position="167"/>
    </location>
</feature>
<feature type="transmembrane region" description="Helical" evidence="1">
    <location>
        <begin position="59"/>
        <end position="85"/>
    </location>
</feature>
<dbReference type="RefSeq" id="WP_119111212.1">
    <property type="nucleotide sequence ID" value="NZ_CBCSEO010000008.1"/>
</dbReference>
<accession>A0A398BFC5</accession>
<dbReference type="EMBL" id="QWVT01000007">
    <property type="protein sequence ID" value="RID88294.1"/>
    <property type="molecule type" value="Genomic_DNA"/>
</dbReference>
<feature type="transmembrane region" description="Helical" evidence="1">
    <location>
        <begin position="174"/>
        <end position="195"/>
    </location>
</feature>
<dbReference type="OrthoDB" id="1706490at2"/>
<proteinExistence type="predicted"/>
<dbReference type="InterPro" id="IPR053046">
    <property type="entry name" value="ABC-5_transporter"/>
</dbReference>
<keyword evidence="1" id="KW-0472">Membrane</keyword>
<sequence length="656" mass="75354">MPSKTSSLNKEILLQIARNTGWISIIYFLGLLFALPIRMVNRFSTEENYFDGEKIQNLFYFDFPIQLILLVTLPVMMAVFLFRYLHVKHSANMIHSLPMTRTKLFHYHALTGLVFLIVPVLLTAFIIMMVHIAMDLGTYFPFSEIASWAGVTILLNLLFYSVGIFIAMMTGISVFHAVLTYILLIFPTGFTLLVLGNLKKLQYGFPNEYFFGRNIEALSPLFFAVRLDSNNVKMKEIIVFIVLSFVLYALSLFFYKKRKTESASEAIAFKSMKSVFKYGVTASTMLTGGLYFNELQNSANSWTVFGYAAGAIIGYFVSEMILQKTWRVARSYKGLIVFAAVTAIVAVAVNFSGIYEKNVPEASEVKSVLLSDDQDYYMGYNDQQPEYFVPLPMKEKENIEMVTKLHKQIIKDKKINQQAENSMDDNNTFIIKYELKNGSKMVRMYSFNERLYEDMIKPIYTSAEYKQTSQEVFHLNLDMVKSLSISNSSPYGNSFSISNPKDKEEAIAALKEDIMEESYEEYHYYRNSGFYMEVVGPSTIYNQIEIRPSFKKFSQWLEKKKLNHFSSETSNNVESILIGDKKYKLSTGEGKIEKDLKKQAGTVKVEDKATIDLAIKNASANPQRYTAVVKYKNDSYKEIIYFDEKHLPDVIKEKMK</sequence>
<evidence type="ECO:0000256" key="1">
    <source>
        <dbReference type="SAM" id="Phobius"/>
    </source>
</evidence>
<feature type="transmembrane region" description="Helical" evidence="1">
    <location>
        <begin position="334"/>
        <end position="355"/>
    </location>
</feature>
<dbReference type="PANTHER" id="PTHR39177">
    <property type="entry name" value="ABC TRANSPORTER PERMEASE YTRC-RELATED"/>
    <property type="match status" value="1"/>
</dbReference>
<gene>
    <name evidence="2" type="ORF">D1970_01990</name>
</gene>
<keyword evidence="1" id="KW-0812">Transmembrane</keyword>
<feature type="transmembrane region" description="Helical" evidence="1">
    <location>
        <begin position="275"/>
        <end position="292"/>
    </location>
</feature>
<feature type="transmembrane region" description="Helical" evidence="1">
    <location>
        <begin position="105"/>
        <end position="133"/>
    </location>
</feature>
<dbReference type="AlphaFoldDB" id="A0A398BFC5"/>